<evidence type="ECO:0000256" key="1">
    <source>
        <dbReference type="SAM" id="SignalP"/>
    </source>
</evidence>
<accession>A0A0B7A7I6</accession>
<proteinExistence type="predicted"/>
<sequence>MELYAALFIAFVGLSYAQSDPPLEVKFRNSGARHVSTGDRLNFVCNINRNLMYVLTNVVEIIRKSALDDSEVILTQGAKRQEAEPAFYNVSVIPGENTISVEFIIVKVRDLDEGSLICRARPFDEKPDSEKGEDN</sequence>
<reference evidence="3" key="1">
    <citation type="submission" date="2014-12" db="EMBL/GenBank/DDBJ databases">
        <title>Insight into the proteome of Arion vulgaris.</title>
        <authorList>
            <person name="Aradska J."/>
            <person name="Bulat T."/>
            <person name="Smidak R."/>
            <person name="Sarate P."/>
            <person name="Gangsoo J."/>
            <person name="Sialana F."/>
            <person name="Bilban M."/>
            <person name="Lubec G."/>
        </authorList>
    </citation>
    <scope>NUCLEOTIDE SEQUENCE</scope>
    <source>
        <tissue evidence="3">Skin</tissue>
    </source>
</reference>
<gene>
    <name evidence="3" type="primary">ORF100874</name>
    <name evidence="2" type="synonym">ORF100868</name>
</gene>
<dbReference type="AlphaFoldDB" id="A0A0B7A7I6"/>
<organism evidence="3">
    <name type="scientific">Arion vulgaris</name>
    <dbReference type="NCBI Taxonomy" id="1028688"/>
    <lineage>
        <taxon>Eukaryota</taxon>
        <taxon>Metazoa</taxon>
        <taxon>Spiralia</taxon>
        <taxon>Lophotrochozoa</taxon>
        <taxon>Mollusca</taxon>
        <taxon>Gastropoda</taxon>
        <taxon>Heterobranchia</taxon>
        <taxon>Euthyneura</taxon>
        <taxon>Panpulmonata</taxon>
        <taxon>Eupulmonata</taxon>
        <taxon>Stylommatophora</taxon>
        <taxon>Helicina</taxon>
        <taxon>Arionoidea</taxon>
        <taxon>Arionidae</taxon>
        <taxon>Arion</taxon>
    </lineage>
</organism>
<evidence type="ECO:0000313" key="2">
    <source>
        <dbReference type="EMBL" id="CEK76636.1"/>
    </source>
</evidence>
<dbReference type="EMBL" id="HACG01029771">
    <property type="protein sequence ID" value="CEK76636.1"/>
    <property type="molecule type" value="Transcribed_RNA"/>
</dbReference>
<dbReference type="EMBL" id="HACG01029772">
    <property type="protein sequence ID" value="CEK76637.1"/>
    <property type="molecule type" value="Transcribed_RNA"/>
</dbReference>
<feature type="signal peptide" evidence="1">
    <location>
        <begin position="1"/>
        <end position="17"/>
    </location>
</feature>
<feature type="chain" id="PRO_5007391696" description="Immunoglobulin V-set domain-containing protein" evidence="1">
    <location>
        <begin position="18"/>
        <end position="135"/>
    </location>
</feature>
<evidence type="ECO:0008006" key="4">
    <source>
        <dbReference type="Google" id="ProtNLM"/>
    </source>
</evidence>
<name>A0A0B7A7I6_9EUPU</name>
<keyword evidence="1" id="KW-0732">Signal</keyword>
<protein>
    <recommendedName>
        <fullName evidence="4">Immunoglobulin V-set domain-containing protein</fullName>
    </recommendedName>
</protein>
<evidence type="ECO:0000313" key="3">
    <source>
        <dbReference type="EMBL" id="CEK76637.1"/>
    </source>
</evidence>